<protein>
    <submittedName>
        <fullName evidence="2">Uncharacterized protein</fullName>
    </submittedName>
</protein>
<organism evidence="2 3">
    <name type="scientific">Trichoderma cornu-damae</name>
    <dbReference type="NCBI Taxonomy" id="654480"/>
    <lineage>
        <taxon>Eukaryota</taxon>
        <taxon>Fungi</taxon>
        <taxon>Dikarya</taxon>
        <taxon>Ascomycota</taxon>
        <taxon>Pezizomycotina</taxon>
        <taxon>Sordariomycetes</taxon>
        <taxon>Hypocreomycetidae</taxon>
        <taxon>Hypocreales</taxon>
        <taxon>Hypocreaceae</taxon>
        <taxon>Trichoderma</taxon>
    </lineage>
</organism>
<feature type="region of interest" description="Disordered" evidence="1">
    <location>
        <begin position="1"/>
        <end position="27"/>
    </location>
</feature>
<sequence>MAQAVAFEEHHVDPAGRAPDAGDEIARRPPAQGTLEAIDGLAGAVELSLAGVDSDCAPGALVDRVDGHKRAIPAPANRRRPVLVRASNAQVDLVRNRGISERLGAAPLELRLFLAPPHGNVSRRREILGCHGDFGDGVVGAPHEDHGVGLCDDGQQLFVRGPSGGGDAGIDGPHNLNVKVERASPILSNRDDVAAFQNDTCCSTPAQVCKVHDSVDEETGTQSSGSGQSGLWSTRFRRSRDPSRRQ</sequence>
<dbReference type="Proteomes" id="UP000827724">
    <property type="component" value="Unassembled WGS sequence"/>
</dbReference>
<dbReference type="AlphaFoldDB" id="A0A9P8TVA9"/>
<name>A0A9P8TVA9_9HYPO</name>
<keyword evidence="3" id="KW-1185">Reference proteome</keyword>
<evidence type="ECO:0000313" key="3">
    <source>
        <dbReference type="Proteomes" id="UP000827724"/>
    </source>
</evidence>
<feature type="compositionally biased region" description="Low complexity" evidence="1">
    <location>
        <begin position="220"/>
        <end position="234"/>
    </location>
</feature>
<accession>A0A9P8TVA9</accession>
<reference evidence="2" key="1">
    <citation type="submission" date="2021-08" db="EMBL/GenBank/DDBJ databases">
        <title>Chromosome-Level Trichoderma cornu-damae using Hi-C Data.</title>
        <authorList>
            <person name="Kim C.S."/>
        </authorList>
    </citation>
    <scope>NUCLEOTIDE SEQUENCE</scope>
    <source>
        <strain evidence="2">KA19-0412C</strain>
    </source>
</reference>
<comment type="caution">
    <text evidence="2">The sequence shown here is derived from an EMBL/GenBank/DDBJ whole genome shotgun (WGS) entry which is preliminary data.</text>
</comment>
<evidence type="ECO:0000313" key="2">
    <source>
        <dbReference type="EMBL" id="KAH6605034.1"/>
    </source>
</evidence>
<gene>
    <name evidence="2" type="ORF">Trco_006741</name>
</gene>
<evidence type="ECO:0000256" key="1">
    <source>
        <dbReference type="SAM" id="MobiDB-lite"/>
    </source>
</evidence>
<dbReference type="EMBL" id="JAIWOZ010000005">
    <property type="protein sequence ID" value="KAH6605034.1"/>
    <property type="molecule type" value="Genomic_DNA"/>
</dbReference>
<proteinExistence type="predicted"/>
<feature type="region of interest" description="Disordered" evidence="1">
    <location>
        <begin position="217"/>
        <end position="246"/>
    </location>
</feature>